<gene>
    <name evidence="3" type="ORF">EZV61_01115</name>
</gene>
<reference evidence="3 4" key="1">
    <citation type="submission" date="2019-02" db="EMBL/GenBank/DDBJ databases">
        <title>Corallincola luteus sp. nov., a marine bacterium isolated from surface sediment of Bohai Sea in China.</title>
        <authorList>
            <person name="Ren Q."/>
        </authorList>
    </citation>
    <scope>NUCLEOTIDE SEQUENCE [LARGE SCALE GENOMIC DNA]</scope>
    <source>
        <strain evidence="3 4">DASS28</strain>
    </source>
</reference>
<evidence type="ECO:0000313" key="3">
    <source>
        <dbReference type="EMBL" id="TCI04609.1"/>
    </source>
</evidence>
<keyword evidence="1" id="KW-0732">Signal</keyword>
<dbReference type="SUPFAM" id="SSF53474">
    <property type="entry name" value="alpha/beta-Hydrolases"/>
    <property type="match status" value="1"/>
</dbReference>
<feature type="domain" description="AB hydrolase-1" evidence="2">
    <location>
        <begin position="57"/>
        <end position="177"/>
    </location>
</feature>
<name>A0ABY2AN30_9GAMM</name>
<dbReference type="InterPro" id="IPR000073">
    <property type="entry name" value="AB_hydrolase_1"/>
</dbReference>
<dbReference type="Proteomes" id="UP000292554">
    <property type="component" value="Unassembled WGS sequence"/>
</dbReference>
<evidence type="ECO:0000313" key="4">
    <source>
        <dbReference type="Proteomes" id="UP000292554"/>
    </source>
</evidence>
<dbReference type="PANTHER" id="PTHR37946">
    <property type="entry name" value="SLL1969 PROTEIN"/>
    <property type="match status" value="1"/>
</dbReference>
<protein>
    <submittedName>
        <fullName evidence="3">Alpha/beta fold hydrolase</fullName>
    </submittedName>
</protein>
<feature type="signal peptide" evidence="1">
    <location>
        <begin position="1"/>
        <end position="26"/>
    </location>
</feature>
<keyword evidence="3" id="KW-0378">Hydrolase</keyword>
<evidence type="ECO:0000259" key="2">
    <source>
        <dbReference type="Pfam" id="PF12697"/>
    </source>
</evidence>
<dbReference type="PANTHER" id="PTHR37946:SF1">
    <property type="entry name" value="SLL1969 PROTEIN"/>
    <property type="match status" value="1"/>
</dbReference>
<accession>A0ABY2AN30</accession>
<dbReference type="GO" id="GO:0016787">
    <property type="term" value="F:hydrolase activity"/>
    <property type="evidence" value="ECO:0007669"/>
    <property type="project" value="UniProtKB-KW"/>
</dbReference>
<proteinExistence type="predicted"/>
<dbReference type="Gene3D" id="3.40.50.1820">
    <property type="entry name" value="alpha/beta hydrolase"/>
    <property type="match status" value="1"/>
</dbReference>
<evidence type="ECO:0000256" key="1">
    <source>
        <dbReference type="SAM" id="SignalP"/>
    </source>
</evidence>
<organism evidence="3 4">
    <name type="scientific">Corallincola luteus</name>
    <dbReference type="NCBI Taxonomy" id="1775177"/>
    <lineage>
        <taxon>Bacteria</taxon>
        <taxon>Pseudomonadati</taxon>
        <taxon>Pseudomonadota</taxon>
        <taxon>Gammaproteobacteria</taxon>
        <taxon>Alteromonadales</taxon>
        <taxon>Psychromonadaceae</taxon>
        <taxon>Corallincola</taxon>
    </lineage>
</organism>
<keyword evidence="4" id="KW-1185">Reference proteome</keyword>
<comment type="caution">
    <text evidence="3">The sequence shown here is derived from an EMBL/GenBank/DDBJ whole genome shotgun (WGS) entry which is preliminary data.</text>
</comment>
<dbReference type="InterPro" id="IPR029058">
    <property type="entry name" value="AB_hydrolase_fold"/>
</dbReference>
<feature type="chain" id="PRO_5046642435" evidence="1">
    <location>
        <begin position="27"/>
        <end position="269"/>
    </location>
</feature>
<dbReference type="Pfam" id="PF12697">
    <property type="entry name" value="Abhydrolase_6"/>
    <property type="match status" value="1"/>
</dbReference>
<sequence length="269" mass="29276">MVSCCRFLVSTILVALLGGGATALFAAQERATQVTKFWREGGGVTVPTSLKKPADCVVLLHGLGKSSWSMWWLQQQLSADYRVINQSYPSLSQPIEQLSEATVSAAISQCQGDQYRQIHFVTHSMGGILLRHYLSEHKIENLGRVVMLGPPNQGSEVIDHLADVPRVLALLGPAARQLTTQGAGITHSLGAVNYEVGVIAGDRSINPLLSRWLPGSDDGKVSIERTKVAGMQDFIVVPVSHPMLMWRPMVVEQVKHFLARGQFSALLEG</sequence>
<dbReference type="EMBL" id="SJXE01000001">
    <property type="protein sequence ID" value="TCI04609.1"/>
    <property type="molecule type" value="Genomic_DNA"/>
</dbReference>